<dbReference type="UniPathway" id="UPA00060"/>
<accession>A0A0A7FUG7</accession>
<proteinExistence type="inferred from homology"/>
<dbReference type="AlphaFoldDB" id="A0A0A7FUG7"/>
<dbReference type="GO" id="GO:0050334">
    <property type="term" value="F:thiaminase activity"/>
    <property type="evidence" value="ECO:0007669"/>
    <property type="project" value="UniProtKB-EC"/>
</dbReference>
<dbReference type="GO" id="GO:0009229">
    <property type="term" value="P:thiamine diphosphate biosynthetic process"/>
    <property type="evidence" value="ECO:0007669"/>
    <property type="project" value="UniProtKB-UniPathway"/>
</dbReference>
<dbReference type="Proteomes" id="UP000030635">
    <property type="component" value="Chromosome"/>
</dbReference>
<keyword evidence="7 9" id="KW-0784">Thiamine biosynthesis</keyword>
<evidence type="ECO:0000256" key="4">
    <source>
        <dbReference type="ARBA" id="ARBA00011881"/>
    </source>
</evidence>
<evidence type="ECO:0000256" key="1">
    <source>
        <dbReference type="ARBA" id="ARBA00001881"/>
    </source>
</evidence>
<evidence type="ECO:0000256" key="9">
    <source>
        <dbReference type="RuleBase" id="RU363093"/>
    </source>
</evidence>
<evidence type="ECO:0000256" key="3">
    <source>
        <dbReference type="ARBA" id="ARBA00010264"/>
    </source>
</evidence>
<feature type="domain" description="Thiaminase-2/PQQC" evidence="10">
    <location>
        <begin position="12"/>
        <end position="217"/>
    </location>
</feature>
<protein>
    <recommendedName>
        <fullName evidence="6 9">Aminopyrimidine aminohydrolase</fullName>
        <ecNumber evidence="5 9">3.5.99.2</ecNumber>
    </recommendedName>
</protein>
<dbReference type="GO" id="GO:0005829">
    <property type="term" value="C:cytosol"/>
    <property type="evidence" value="ECO:0007669"/>
    <property type="project" value="TreeGrafter"/>
</dbReference>
<dbReference type="RefSeq" id="WP_039310836.1">
    <property type="nucleotide sequence ID" value="NZ_CP006905.1"/>
</dbReference>
<comment type="pathway">
    <text evidence="2 9">Cofactor biosynthesis; thiamine diphosphate biosynthesis.</text>
</comment>
<dbReference type="OrthoDB" id="34166at2"/>
<keyword evidence="9 11" id="KW-0378">Hydrolase</keyword>
<reference evidence="11 12" key="1">
    <citation type="journal article" date="2015" name="Infect. Genet. Evol.">
        <title>Genomic sequences of six botulinum neurotoxin-producing strains representing three clostridial species illustrate the mobility and diversity of botulinum neurotoxin genes.</title>
        <authorList>
            <person name="Smith T.J."/>
            <person name="Hill K.K."/>
            <person name="Xie G."/>
            <person name="Foley B.T."/>
            <person name="Williamson C.H."/>
            <person name="Foster J.T."/>
            <person name="Johnson S.L."/>
            <person name="Chertkov O."/>
            <person name="Teshima H."/>
            <person name="Gibbons H.S."/>
            <person name="Johnsky L.A."/>
            <person name="Karavis M.A."/>
            <person name="Smith L.A."/>
        </authorList>
    </citation>
    <scope>NUCLEOTIDE SEQUENCE [LARGE SCALE GENOMIC DNA]</scope>
    <source>
        <strain evidence="11">Sullivan</strain>
    </source>
</reference>
<dbReference type="InterPro" id="IPR027574">
    <property type="entry name" value="Thiaminase_II"/>
</dbReference>
<evidence type="ECO:0000313" key="11">
    <source>
        <dbReference type="EMBL" id="AIY83259.1"/>
    </source>
</evidence>
<organism evidence="11 12">
    <name type="scientific">Clostridium baratii str. Sullivan</name>
    <dbReference type="NCBI Taxonomy" id="1415775"/>
    <lineage>
        <taxon>Bacteria</taxon>
        <taxon>Bacillati</taxon>
        <taxon>Bacillota</taxon>
        <taxon>Clostridia</taxon>
        <taxon>Eubacteriales</taxon>
        <taxon>Clostridiaceae</taxon>
        <taxon>Clostridium</taxon>
    </lineage>
</organism>
<name>A0A0A7FUG7_9CLOT</name>
<dbReference type="EMBL" id="CP006905">
    <property type="protein sequence ID" value="AIY83259.1"/>
    <property type="molecule type" value="Genomic_DNA"/>
</dbReference>
<gene>
    <name evidence="11" type="primary">tenA</name>
    <name evidence="11" type="ORF">U729_163</name>
</gene>
<evidence type="ECO:0000256" key="6">
    <source>
        <dbReference type="ARBA" id="ARBA00013647"/>
    </source>
</evidence>
<dbReference type="InterPro" id="IPR050967">
    <property type="entry name" value="Thiamine_Salvage_TenA"/>
</dbReference>
<sequence>MKFTDYLFEESKEIFDAYLEHPFLKELGEGTLDKNKFREYLIQDYLYLKDYAKVFCQGVIKSNSMEEMKFFYGSIKGTMEDETAVHIKYLQGFGVSPKDAEKKETKLTNKSYTSYMLGQALTGDVYDIIAAVLPCTWSYYYIGKKLLEKYQDKLENNFYKAWIEMYSCKEYEEFTNEWINFTNYKCDNLSKDKKEYLKNIFITSSIYEMKFWDMAYEKEEI</sequence>
<dbReference type="Gene3D" id="1.20.910.10">
    <property type="entry name" value="Heme oxygenase-like"/>
    <property type="match status" value="1"/>
</dbReference>
<keyword evidence="12" id="KW-1185">Reference proteome</keyword>
<dbReference type="PANTHER" id="PTHR43198">
    <property type="entry name" value="BIFUNCTIONAL TH2 PROTEIN"/>
    <property type="match status" value="1"/>
</dbReference>
<dbReference type="STRING" id="1561.NPD11_2812"/>
<evidence type="ECO:0000313" key="12">
    <source>
        <dbReference type="Proteomes" id="UP000030635"/>
    </source>
</evidence>
<evidence type="ECO:0000259" key="10">
    <source>
        <dbReference type="Pfam" id="PF03070"/>
    </source>
</evidence>
<dbReference type="eggNOG" id="COG0819">
    <property type="taxonomic scope" value="Bacteria"/>
</dbReference>
<dbReference type="SUPFAM" id="SSF48613">
    <property type="entry name" value="Heme oxygenase-like"/>
    <property type="match status" value="1"/>
</dbReference>
<comment type="subunit">
    <text evidence="4">Homotetramer.</text>
</comment>
<dbReference type="Pfam" id="PF03070">
    <property type="entry name" value="TENA_THI-4"/>
    <property type="match status" value="1"/>
</dbReference>
<dbReference type="PANTHER" id="PTHR43198:SF2">
    <property type="entry name" value="SI:CH1073-67J19.1-RELATED"/>
    <property type="match status" value="1"/>
</dbReference>
<dbReference type="KEGG" id="cbv:U729_163"/>
<comment type="catalytic activity">
    <reaction evidence="1 9">
        <text>4-amino-5-aminomethyl-2-methylpyrimidine + H2O = 4-amino-5-hydroxymethyl-2-methylpyrimidine + NH4(+)</text>
        <dbReference type="Rhea" id="RHEA:31799"/>
        <dbReference type="ChEBI" id="CHEBI:15377"/>
        <dbReference type="ChEBI" id="CHEBI:16892"/>
        <dbReference type="ChEBI" id="CHEBI:28938"/>
        <dbReference type="ChEBI" id="CHEBI:63416"/>
        <dbReference type="EC" id="3.5.99.2"/>
    </reaction>
</comment>
<dbReference type="HOGENOM" id="CLU_077537_3_0_9"/>
<dbReference type="NCBIfam" id="TIGR04306">
    <property type="entry name" value="salvage_TenA"/>
    <property type="match status" value="1"/>
</dbReference>
<comment type="similarity">
    <text evidence="3 9">Belongs to the TenA family.</text>
</comment>
<comment type="function">
    <text evidence="9">Catalyzes an amino-pyrimidine hydrolysis reaction at the C5' of the pyrimidine moiety of thiamine compounds, a reaction that is part of a thiamine salvage pathway.</text>
</comment>
<comment type="catalytic activity">
    <reaction evidence="8 9">
        <text>thiamine + H2O = 5-(2-hydroxyethyl)-4-methylthiazole + 4-amino-5-hydroxymethyl-2-methylpyrimidine + H(+)</text>
        <dbReference type="Rhea" id="RHEA:17509"/>
        <dbReference type="ChEBI" id="CHEBI:15377"/>
        <dbReference type="ChEBI" id="CHEBI:15378"/>
        <dbReference type="ChEBI" id="CHEBI:16892"/>
        <dbReference type="ChEBI" id="CHEBI:17957"/>
        <dbReference type="ChEBI" id="CHEBI:18385"/>
        <dbReference type="EC" id="3.5.99.2"/>
    </reaction>
</comment>
<dbReference type="InterPro" id="IPR016084">
    <property type="entry name" value="Haem_Oase-like_multi-hlx"/>
</dbReference>
<dbReference type="GO" id="GO:0009228">
    <property type="term" value="P:thiamine biosynthetic process"/>
    <property type="evidence" value="ECO:0007669"/>
    <property type="project" value="UniProtKB-KW"/>
</dbReference>
<evidence type="ECO:0000256" key="5">
    <source>
        <dbReference type="ARBA" id="ARBA00012684"/>
    </source>
</evidence>
<evidence type="ECO:0000256" key="2">
    <source>
        <dbReference type="ARBA" id="ARBA00004948"/>
    </source>
</evidence>
<evidence type="ECO:0000256" key="7">
    <source>
        <dbReference type="ARBA" id="ARBA00022977"/>
    </source>
</evidence>
<dbReference type="CDD" id="cd19369">
    <property type="entry name" value="TenA_C-like"/>
    <property type="match status" value="1"/>
</dbReference>
<dbReference type="InterPro" id="IPR004305">
    <property type="entry name" value="Thiaminase-2/PQQC"/>
</dbReference>
<evidence type="ECO:0000256" key="8">
    <source>
        <dbReference type="ARBA" id="ARBA00048337"/>
    </source>
</evidence>
<dbReference type="EC" id="3.5.99.2" evidence="5 9"/>